<accession>A0A2R6Q7M4</accession>
<evidence type="ECO:0000256" key="3">
    <source>
        <dbReference type="ARBA" id="ARBA00026138"/>
    </source>
</evidence>
<dbReference type="PANTHER" id="PTHR38366:SF1">
    <property type="entry name" value="PROTEIN TILLER ANGLE CONTROL 1"/>
    <property type="match status" value="1"/>
</dbReference>
<dbReference type="OrthoDB" id="1922866at2759"/>
<dbReference type="AlphaFoldDB" id="A0A2R6Q7M4"/>
<organism evidence="4 5">
    <name type="scientific">Actinidia chinensis var. chinensis</name>
    <name type="common">Chinese soft-hair kiwi</name>
    <dbReference type="NCBI Taxonomy" id="1590841"/>
    <lineage>
        <taxon>Eukaryota</taxon>
        <taxon>Viridiplantae</taxon>
        <taxon>Streptophyta</taxon>
        <taxon>Embryophyta</taxon>
        <taxon>Tracheophyta</taxon>
        <taxon>Spermatophyta</taxon>
        <taxon>Magnoliopsida</taxon>
        <taxon>eudicotyledons</taxon>
        <taxon>Gunneridae</taxon>
        <taxon>Pentapetalae</taxon>
        <taxon>asterids</taxon>
        <taxon>Ericales</taxon>
        <taxon>Actinidiaceae</taxon>
        <taxon>Actinidia</taxon>
    </lineage>
</organism>
<dbReference type="Proteomes" id="UP000241394">
    <property type="component" value="Chromosome LG18"/>
</dbReference>
<protein>
    <recommendedName>
        <fullName evidence="3">Protein TILLER ANGLE CONTROL 1</fullName>
    </recommendedName>
</protein>
<feature type="non-terminal residue" evidence="4">
    <location>
        <position position="1"/>
    </location>
</feature>
<dbReference type="InParanoid" id="A0A2R6Q7M4"/>
<evidence type="ECO:0000313" key="4">
    <source>
        <dbReference type="EMBL" id="PSS03913.1"/>
    </source>
</evidence>
<name>A0A2R6Q7M4_ACTCC</name>
<reference evidence="5" key="2">
    <citation type="journal article" date="2018" name="BMC Genomics">
        <title>A manually annotated Actinidia chinensis var. chinensis (kiwifruit) genome highlights the challenges associated with draft genomes and gene prediction in plants.</title>
        <authorList>
            <person name="Pilkington S.M."/>
            <person name="Crowhurst R."/>
            <person name="Hilario E."/>
            <person name="Nardozza S."/>
            <person name="Fraser L."/>
            <person name="Peng Y."/>
            <person name="Gunaseelan K."/>
            <person name="Simpson R."/>
            <person name="Tahir J."/>
            <person name="Deroles S.C."/>
            <person name="Templeton K."/>
            <person name="Luo Z."/>
            <person name="Davy M."/>
            <person name="Cheng C."/>
            <person name="McNeilage M."/>
            <person name="Scaglione D."/>
            <person name="Liu Y."/>
            <person name="Zhang Q."/>
            <person name="Datson P."/>
            <person name="De Silva N."/>
            <person name="Gardiner S.E."/>
            <person name="Bassett H."/>
            <person name="Chagne D."/>
            <person name="McCallum J."/>
            <person name="Dzierzon H."/>
            <person name="Deng C."/>
            <person name="Wang Y.Y."/>
            <person name="Barron L."/>
            <person name="Manako K."/>
            <person name="Bowen J."/>
            <person name="Foster T.M."/>
            <person name="Erridge Z.A."/>
            <person name="Tiffin H."/>
            <person name="Waite C.N."/>
            <person name="Davies K.M."/>
            <person name="Grierson E.P."/>
            <person name="Laing W.A."/>
            <person name="Kirk R."/>
            <person name="Chen X."/>
            <person name="Wood M."/>
            <person name="Montefiori M."/>
            <person name="Brummell D.A."/>
            <person name="Schwinn K.E."/>
            <person name="Catanach A."/>
            <person name="Fullerton C."/>
            <person name="Li D."/>
            <person name="Meiyalaghan S."/>
            <person name="Nieuwenhuizen N."/>
            <person name="Read N."/>
            <person name="Prakash R."/>
            <person name="Hunter D."/>
            <person name="Zhang H."/>
            <person name="McKenzie M."/>
            <person name="Knabel M."/>
            <person name="Harris A."/>
            <person name="Allan A.C."/>
            <person name="Gleave A."/>
            <person name="Chen A."/>
            <person name="Janssen B.J."/>
            <person name="Plunkett B."/>
            <person name="Ampomah-Dwamena C."/>
            <person name="Voogd C."/>
            <person name="Leif D."/>
            <person name="Lafferty D."/>
            <person name="Souleyre E.J.F."/>
            <person name="Varkonyi-Gasic E."/>
            <person name="Gambi F."/>
            <person name="Hanley J."/>
            <person name="Yao J.L."/>
            <person name="Cheung J."/>
            <person name="David K.M."/>
            <person name="Warren B."/>
            <person name="Marsh K."/>
            <person name="Snowden K.C."/>
            <person name="Lin-Wang K."/>
            <person name="Brian L."/>
            <person name="Martinez-Sanchez M."/>
            <person name="Wang M."/>
            <person name="Ileperuma N."/>
            <person name="Macnee N."/>
            <person name="Campin R."/>
            <person name="McAtee P."/>
            <person name="Drummond R.S.M."/>
            <person name="Espley R.V."/>
            <person name="Ireland H.S."/>
            <person name="Wu R."/>
            <person name="Atkinson R.G."/>
            <person name="Karunairetnam S."/>
            <person name="Bulley S."/>
            <person name="Chunkath S."/>
            <person name="Hanley Z."/>
            <person name="Storey R."/>
            <person name="Thrimawithana A.H."/>
            <person name="Thomson S."/>
            <person name="David C."/>
            <person name="Testolin R."/>
            <person name="Huang H."/>
            <person name="Hellens R.P."/>
            <person name="Schaffer R.J."/>
        </authorList>
    </citation>
    <scope>NUCLEOTIDE SEQUENCE [LARGE SCALE GENOMIC DNA]</scope>
    <source>
        <strain evidence="5">cv. Red5</strain>
    </source>
</reference>
<reference evidence="4 5" key="1">
    <citation type="submission" date="2017-07" db="EMBL/GenBank/DDBJ databases">
        <title>An improved, manually edited Actinidia chinensis var. chinensis (kiwifruit) genome highlights the challenges associated with draft genomes and gene prediction in plants.</title>
        <authorList>
            <person name="Pilkington S."/>
            <person name="Crowhurst R."/>
            <person name="Hilario E."/>
            <person name="Nardozza S."/>
            <person name="Fraser L."/>
            <person name="Peng Y."/>
            <person name="Gunaseelan K."/>
            <person name="Simpson R."/>
            <person name="Tahir J."/>
            <person name="Deroles S."/>
            <person name="Templeton K."/>
            <person name="Luo Z."/>
            <person name="Davy M."/>
            <person name="Cheng C."/>
            <person name="Mcneilage M."/>
            <person name="Scaglione D."/>
            <person name="Liu Y."/>
            <person name="Zhang Q."/>
            <person name="Datson P."/>
            <person name="De Silva N."/>
            <person name="Gardiner S."/>
            <person name="Bassett H."/>
            <person name="Chagne D."/>
            <person name="Mccallum J."/>
            <person name="Dzierzon H."/>
            <person name="Deng C."/>
            <person name="Wang Y.-Y."/>
            <person name="Barron N."/>
            <person name="Manako K."/>
            <person name="Bowen J."/>
            <person name="Foster T."/>
            <person name="Erridge Z."/>
            <person name="Tiffin H."/>
            <person name="Waite C."/>
            <person name="Davies K."/>
            <person name="Grierson E."/>
            <person name="Laing W."/>
            <person name="Kirk R."/>
            <person name="Chen X."/>
            <person name="Wood M."/>
            <person name="Montefiori M."/>
            <person name="Brummell D."/>
            <person name="Schwinn K."/>
            <person name="Catanach A."/>
            <person name="Fullerton C."/>
            <person name="Li D."/>
            <person name="Meiyalaghan S."/>
            <person name="Nieuwenhuizen N."/>
            <person name="Read N."/>
            <person name="Prakash R."/>
            <person name="Hunter D."/>
            <person name="Zhang H."/>
            <person name="Mckenzie M."/>
            <person name="Knabel M."/>
            <person name="Harris A."/>
            <person name="Allan A."/>
            <person name="Chen A."/>
            <person name="Janssen B."/>
            <person name="Plunkett B."/>
            <person name="Dwamena C."/>
            <person name="Voogd C."/>
            <person name="Leif D."/>
            <person name="Lafferty D."/>
            <person name="Souleyre E."/>
            <person name="Varkonyi-Gasic E."/>
            <person name="Gambi F."/>
            <person name="Hanley J."/>
            <person name="Yao J.-L."/>
            <person name="Cheung J."/>
            <person name="David K."/>
            <person name="Warren B."/>
            <person name="Marsh K."/>
            <person name="Snowden K."/>
            <person name="Lin-Wang K."/>
            <person name="Brian L."/>
            <person name="Martinez-Sanchez M."/>
            <person name="Wang M."/>
            <person name="Ileperuma N."/>
            <person name="Macnee N."/>
            <person name="Campin R."/>
            <person name="Mcatee P."/>
            <person name="Drummond R."/>
            <person name="Espley R."/>
            <person name="Ireland H."/>
            <person name="Wu R."/>
            <person name="Atkinson R."/>
            <person name="Karunairetnam S."/>
            <person name="Bulley S."/>
            <person name="Chunkath S."/>
            <person name="Hanley Z."/>
            <person name="Storey R."/>
            <person name="Thrimawithana A."/>
            <person name="Thomson S."/>
            <person name="David C."/>
            <person name="Testolin R."/>
        </authorList>
    </citation>
    <scope>NUCLEOTIDE SEQUENCE [LARGE SCALE GENOMIC DNA]</scope>
    <source>
        <strain evidence="5">cv. Red5</strain>
        <tissue evidence="4">Young leaf</tissue>
    </source>
</reference>
<dbReference type="GO" id="GO:0001763">
    <property type="term" value="P:morphogenesis of a branching structure"/>
    <property type="evidence" value="ECO:0007669"/>
    <property type="project" value="InterPro"/>
</dbReference>
<gene>
    <name evidence="4" type="ORF">CEY00_Acc19748</name>
</gene>
<evidence type="ECO:0000313" key="5">
    <source>
        <dbReference type="Proteomes" id="UP000241394"/>
    </source>
</evidence>
<dbReference type="EMBL" id="NKQK01000018">
    <property type="protein sequence ID" value="PSS03913.1"/>
    <property type="molecule type" value="Genomic_DNA"/>
</dbReference>
<dbReference type="InterPro" id="IPR044989">
    <property type="entry name" value="TAC1"/>
</dbReference>
<comment type="similarity">
    <text evidence="2">Belongs to the TAC family.</text>
</comment>
<keyword evidence="4" id="KW-0808">Transferase</keyword>
<keyword evidence="4" id="KW-0489">Methyltransferase</keyword>
<proteinExistence type="inferred from homology"/>
<dbReference type="OMA" id="TFEHNFE"/>
<evidence type="ECO:0000256" key="2">
    <source>
        <dbReference type="ARBA" id="ARBA00025796"/>
    </source>
</evidence>
<dbReference type="Gramene" id="PSS03913">
    <property type="protein sequence ID" value="PSS03913"/>
    <property type="gene ID" value="CEY00_Acc19748"/>
</dbReference>
<dbReference type="GO" id="GO:0032259">
    <property type="term" value="P:methylation"/>
    <property type="evidence" value="ECO:0007669"/>
    <property type="project" value="UniProtKB-KW"/>
</dbReference>
<keyword evidence="5" id="KW-1185">Reference proteome</keyword>
<dbReference type="GO" id="GO:0008168">
    <property type="term" value="F:methyltransferase activity"/>
    <property type="evidence" value="ECO:0007669"/>
    <property type="project" value="UniProtKB-KW"/>
</dbReference>
<dbReference type="STRING" id="1590841.A0A2R6Q7M4"/>
<dbReference type="PANTHER" id="PTHR38366">
    <property type="entry name" value="NAD-DEPENDENT PROTEIN DEACETYLASE HST1-LIKE PROTEIN"/>
    <property type="match status" value="1"/>
</dbReference>
<keyword evidence="1" id="KW-0341">Growth regulation</keyword>
<comment type="caution">
    <text evidence="4">The sequence shown here is derived from an EMBL/GenBank/DDBJ whole genome shotgun (WGS) entry which is preliminary data.</text>
</comment>
<dbReference type="FunCoup" id="A0A2R6Q7M4">
    <property type="interactions" value="269"/>
</dbReference>
<evidence type="ECO:0000256" key="1">
    <source>
        <dbReference type="ARBA" id="ARBA00022604"/>
    </source>
</evidence>
<sequence length="256" mass="29386">IFNWVHRKFHHKDGFEQNGKKQPKETETQVLLQHEVTLADLVDGWRDGLLTIGTFGLDPLTQFDEKVECQVVEKEDDSCDEEEYGVDYEFDYENDSKEFDEEELDPLMSAAFGDENDHAYEVGLDSKDSEDERWNKKRERITLADLFSADSEVNAKGDCCNMKPDYSKKSDLHLQSKKRLSFAKKLIPRVADDKRPIKKLHQLMSRMLKRKIHPDLEAKLQKTPILPTMCGLLPQQYGPGPNDSVSLLPSKGVTVV</sequence>